<dbReference type="GO" id="GO:0051480">
    <property type="term" value="P:regulation of cytosolic calcium ion concentration"/>
    <property type="evidence" value="ECO:0007669"/>
    <property type="project" value="TreeGrafter"/>
</dbReference>
<keyword evidence="4" id="KW-0812">Transmembrane</keyword>
<evidence type="ECO:0000256" key="3">
    <source>
        <dbReference type="ARBA" id="ARBA00023303"/>
    </source>
</evidence>
<organism evidence="5 6">
    <name type="scientific">Trachymyrmex cornetzi</name>
    <dbReference type="NCBI Taxonomy" id="471704"/>
    <lineage>
        <taxon>Eukaryota</taxon>
        <taxon>Metazoa</taxon>
        <taxon>Ecdysozoa</taxon>
        <taxon>Arthropoda</taxon>
        <taxon>Hexapoda</taxon>
        <taxon>Insecta</taxon>
        <taxon>Pterygota</taxon>
        <taxon>Neoptera</taxon>
        <taxon>Endopterygota</taxon>
        <taxon>Hymenoptera</taxon>
        <taxon>Apocrita</taxon>
        <taxon>Aculeata</taxon>
        <taxon>Formicoidea</taxon>
        <taxon>Formicidae</taxon>
        <taxon>Myrmicinae</taxon>
        <taxon>Trachymyrmex</taxon>
    </lineage>
</organism>
<gene>
    <name evidence="5" type="ORF">ALC57_16728</name>
</gene>
<dbReference type="EMBL" id="KQ980953">
    <property type="protein sequence ID" value="KYN11178.1"/>
    <property type="molecule type" value="Genomic_DNA"/>
</dbReference>
<reference evidence="5 6" key="1">
    <citation type="submission" date="2015-09" db="EMBL/GenBank/DDBJ databases">
        <title>Trachymyrmex cornetzi WGS genome.</title>
        <authorList>
            <person name="Nygaard S."/>
            <person name="Hu H."/>
            <person name="Boomsma J."/>
            <person name="Zhang G."/>
        </authorList>
    </citation>
    <scope>NUCLEOTIDE SEQUENCE [LARGE SCALE GENOMIC DNA]</scope>
    <source>
        <strain evidence="5">Tcor2-1</strain>
        <tissue evidence="5">Whole body</tissue>
    </source>
</reference>
<evidence type="ECO:0000256" key="4">
    <source>
        <dbReference type="SAM" id="Phobius"/>
    </source>
</evidence>
<dbReference type="GO" id="GO:0034703">
    <property type="term" value="C:cation channel complex"/>
    <property type="evidence" value="ECO:0007669"/>
    <property type="project" value="TreeGrafter"/>
</dbReference>
<keyword evidence="4" id="KW-0472">Membrane</keyword>
<proteinExistence type="predicted"/>
<keyword evidence="2" id="KW-0406">Ion transport</keyword>
<dbReference type="GO" id="GO:0015279">
    <property type="term" value="F:store-operated calcium channel activity"/>
    <property type="evidence" value="ECO:0007669"/>
    <property type="project" value="TreeGrafter"/>
</dbReference>
<dbReference type="STRING" id="471704.A0A195DE61"/>
<dbReference type="PRINTS" id="PR01097">
    <property type="entry name" value="TRNSRECEPTRP"/>
</dbReference>
<accession>A0A195DE61</accession>
<keyword evidence="3" id="KW-0407">Ion channel</keyword>
<evidence type="ECO:0000256" key="1">
    <source>
        <dbReference type="ARBA" id="ARBA00022448"/>
    </source>
</evidence>
<dbReference type="InterPro" id="IPR002153">
    <property type="entry name" value="TRPC_channel"/>
</dbReference>
<protein>
    <submittedName>
        <fullName evidence="5">Transient-receptor-potential-like protein</fullName>
    </submittedName>
</protein>
<dbReference type="AlphaFoldDB" id="A0A195DE61"/>
<dbReference type="Proteomes" id="UP000078492">
    <property type="component" value="Unassembled WGS sequence"/>
</dbReference>
<sequence>MVDPIEITENLFFAIFGQKGVEHFSLNEKKQPSWTVYFFKVSFSLYMLVSVIVLINLLIAMMTDTYHKIQSQSDIEWKYGLSKLVRKMQKTRTAPFPLNLVTTWAEYIKNACMKERIARQKIGRSYGYMEPDAQRIFPKFSTNARMLPLPRAAKERINFSLLQSSSTTSQTSLNNIPKIQNIVDWDIVHIEKCLYFHCLFYLALSKRWLCIGLQIKNTLNVRVDEFAHIGSAKIVIAAFTKLEIYPIGAFHGDKAIRMHDRLGEKLMRSTMAAGL</sequence>
<keyword evidence="1" id="KW-0813">Transport</keyword>
<evidence type="ECO:0000256" key="2">
    <source>
        <dbReference type="ARBA" id="ARBA00023065"/>
    </source>
</evidence>
<evidence type="ECO:0000313" key="5">
    <source>
        <dbReference type="EMBL" id="KYN11178.1"/>
    </source>
</evidence>
<name>A0A195DE61_9HYME</name>
<feature type="transmembrane region" description="Helical" evidence="4">
    <location>
        <begin position="37"/>
        <end position="59"/>
    </location>
</feature>
<dbReference type="GO" id="GO:0005886">
    <property type="term" value="C:plasma membrane"/>
    <property type="evidence" value="ECO:0007669"/>
    <property type="project" value="TreeGrafter"/>
</dbReference>
<keyword evidence="5" id="KW-0675">Receptor</keyword>
<dbReference type="PANTHER" id="PTHR10117">
    <property type="entry name" value="TRANSIENT RECEPTOR POTENTIAL CHANNEL"/>
    <property type="match status" value="1"/>
</dbReference>
<keyword evidence="4" id="KW-1133">Transmembrane helix</keyword>
<dbReference type="GO" id="GO:0070679">
    <property type="term" value="F:inositol 1,4,5 trisphosphate binding"/>
    <property type="evidence" value="ECO:0007669"/>
    <property type="project" value="TreeGrafter"/>
</dbReference>
<keyword evidence="6" id="KW-1185">Reference proteome</keyword>
<dbReference type="PANTHER" id="PTHR10117:SF54">
    <property type="entry name" value="TRANSIENT RECEPTOR POTENTIAL-GAMMA PROTEIN"/>
    <property type="match status" value="1"/>
</dbReference>
<evidence type="ECO:0000313" key="6">
    <source>
        <dbReference type="Proteomes" id="UP000078492"/>
    </source>
</evidence>